<dbReference type="KEGG" id="pda:103715973"/>
<dbReference type="PANTHER" id="PTHR47423">
    <property type="entry name" value="G-PATCH DOMAIN CONTAINING PROTEIN"/>
    <property type="match status" value="1"/>
</dbReference>
<dbReference type="GeneID" id="103715973"/>
<feature type="compositionally biased region" description="Low complexity" evidence="1">
    <location>
        <begin position="36"/>
        <end position="50"/>
    </location>
</feature>
<feature type="region of interest" description="Disordered" evidence="1">
    <location>
        <begin position="433"/>
        <end position="462"/>
    </location>
</feature>
<protein>
    <submittedName>
        <fullName evidence="5">Uncharacterized protein LOC103715973 isoform X1</fullName>
    </submittedName>
</protein>
<reference evidence="5" key="2">
    <citation type="submission" date="2025-08" db="UniProtKB">
        <authorList>
            <consortium name="RefSeq"/>
        </authorList>
    </citation>
    <scope>IDENTIFICATION</scope>
    <source>
        <tissue evidence="5">Young leaves</tissue>
    </source>
</reference>
<dbReference type="PANTHER" id="PTHR47423:SF2">
    <property type="entry name" value="PROTEIN SQS1"/>
    <property type="match status" value="1"/>
</dbReference>
<accession>A0A8B7CM07</accession>
<dbReference type="InterPro" id="IPR000467">
    <property type="entry name" value="G_patch_dom"/>
</dbReference>
<feature type="compositionally biased region" description="Polar residues" evidence="1">
    <location>
        <begin position="607"/>
        <end position="618"/>
    </location>
</feature>
<organism evidence="4 5">
    <name type="scientific">Phoenix dactylifera</name>
    <name type="common">Date palm</name>
    <dbReference type="NCBI Taxonomy" id="42345"/>
    <lineage>
        <taxon>Eukaryota</taxon>
        <taxon>Viridiplantae</taxon>
        <taxon>Streptophyta</taxon>
        <taxon>Embryophyta</taxon>
        <taxon>Tracheophyta</taxon>
        <taxon>Spermatophyta</taxon>
        <taxon>Magnoliopsida</taxon>
        <taxon>Liliopsida</taxon>
        <taxon>Arecaceae</taxon>
        <taxon>Coryphoideae</taxon>
        <taxon>Phoeniceae</taxon>
        <taxon>Phoenix</taxon>
    </lineage>
</organism>
<feature type="domain" description="G-patch" evidence="2">
    <location>
        <begin position="683"/>
        <end position="729"/>
    </location>
</feature>
<dbReference type="PROSITE" id="PS51061">
    <property type="entry name" value="R3H"/>
    <property type="match status" value="1"/>
</dbReference>
<feature type="compositionally biased region" description="Basic residues" evidence="1">
    <location>
        <begin position="67"/>
        <end position="78"/>
    </location>
</feature>
<feature type="compositionally biased region" description="Basic residues" evidence="1">
    <location>
        <begin position="584"/>
        <end position="593"/>
    </location>
</feature>
<feature type="region of interest" description="Disordered" evidence="1">
    <location>
        <begin position="1"/>
        <end position="78"/>
    </location>
</feature>
<name>A0A8B7CM07_PHODC</name>
<feature type="compositionally biased region" description="Acidic residues" evidence="1">
    <location>
        <begin position="196"/>
        <end position="233"/>
    </location>
</feature>
<evidence type="ECO:0000256" key="1">
    <source>
        <dbReference type="SAM" id="MobiDB-lite"/>
    </source>
</evidence>
<proteinExistence type="predicted"/>
<feature type="domain" description="G-patch" evidence="2">
    <location>
        <begin position="749"/>
        <end position="794"/>
    </location>
</feature>
<dbReference type="Proteomes" id="UP000228380">
    <property type="component" value="Chromosome 1"/>
</dbReference>
<dbReference type="InterPro" id="IPR001374">
    <property type="entry name" value="R3H_dom"/>
</dbReference>
<dbReference type="SUPFAM" id="SSF82708">
    <property type="entry name" value="R3H domain"/>
    <property type="match status" value="1"/>
</dbReference>
<dbReference type="CDD" id="cd02646">
    <property type="entry name" value="R3H_G-patch"/>
    <property type="match status" value="1"/>
</dbReference>
<keyword evidence="4" id="KW-1185">Reference proteome</keyword>
<dbReference type="Gene3D" id="3.30.1370.50">
    <property type="entry name" value="R3H-like domain"/>
    <property type="match status" value="1"/>
</dbReference>
<feature type="region of interest" description="Disordered" evidence="1">
    <location>
        <begin position="354"/>
        <end position="406"/>
    </location>
</feature>
<feature type="region of interest" description="Disordered" evidence="1">
    <location>
        <begin position="174"/>
        <end position="335"/>
    </location>
</feature>
<reference evidence="4" key="1">
    <citation type="journal article" date="2019" name="Nat. Commun.">
        <title>Genome-wide association mapping of date palm fruit traits.</title>
        <authorList>
            <person name="Hazzouri K.M."/>
            <person name="Gros-Balthazard M."/>
            <person name="Flowers J.M."/>
            <person name="Copetti D."/>
            <person name="Lemansour A."/>
            <person name="Lebrun M."/>
            <person name="Masmoudi K."/>
            <person name="Ferrand S."/>
            <person name="Dhar M.I."/>
            <person name="Fresquez Z.A."/>
            <person name="Rosas U."/>
            <person name="Zhang J."/>
            <person name="Talag J."/>
            <person name="Lee S."/>
            <person name="Kudrna D."/>
            <person name="Powell R.F."/>
            <person name="Leitch I.J."/>
            <person name="Krueger R.R."/>
            <person name="Wing R.A."/>
            <person name="Amiri K.M.A."/>
            <person name="Purugganan M.D."/>
        </authorList>
    </citation>
    <scope>NUCLEOTIDE SEQUENCE [LARGE SCALE GENOMIC DNA]</scope>
    <source>
        <strain evidence="4">cv. Khalas</strain>
    </source>
</reference>
<evidence type="ECO:0000259" key="2">
    <source>
        <dbReference type="PROSITE" id="PS50174"/>
    </source>
</evidence>
<dbReference type="PROSITE" id="PS50174">
    <property type="entry name" value="G_PATCH"/>
    <property type="match status" value="2"/>
</dbReference>
<dbReference type="InterPro" id="IPR034082">
    <property type="entry name" value="R3H_G-patch"/>
</dbReference>
<feature type="compositionally biased region" description="Acidic residues" evidence="1">
    <location>
        <begin position="273"/>
        <end position="332"/>
    </location>
</feature>
<gene>
    <name evidence="5" type="primary">LOC103715973</name>
</gene>
<evidence type="ECO:0000313" key="4">
    <source>
        <dbReference type="Proteomes" id="UP000228380"/>
    </source>
</evidence>
<feature type="region of interest" description="Disordered" evidence="1">
    <location>
        <begin position="574"/>
        <end position="630"/>
    </location>
</feature>
<feature type="compositionally biased region" description="Basic residues" evidence="1">
    <location>
        <begin position="1"/>
        <end position="15"/>
    </location>
</feature>
<dbReference type="GO" id="GO:0003676">
    <property type="term" value="F:nucleic acid binding"/>
    <property type="evidence" value="ECO:0007669"/>
    <property type="project" value="UniProtKB-UniRule"/>
</dbReference>
<evidence type="ECO:0000259" key="3">
    <source>
        <dbReference type="PROSITE" id="PS51061"/>
    </source>
</evidence>
<evidence type="ECO:0000313" key="5">
    <source>
        <dbReference type="RefSeq" id="XP_008801998.1"/>
    </source>
</evidence>
<sequence>MGGGRRKAGKIRPHGGRATGGGETRPLFAGGTRPLFAGGRSAGGRRFTGSSPPPSSISAIDGSFRGGRGKKNGSRRAQGRGNAFAYAYPTAHGEISGGDDAGCSILLARFGDNPPIVAFVDSGPCEEPGVGVPTYAYDPAVVGGMGLGFGGEGEEEEEEIVVYDPAAVRRVGLDFRRGEEEEEVGRVGLGFRGGEEEKEEEEEREEEEEKEEEEERKEEEEQEEGNDEWEEMGGFDTYSTPDVKKEGKGKGFLSIGGVRVYTEDTSSPSEGSDGFEDDVTDDGDGDSCEEDGMLDSADESLPDSEEEEHYDGDSLSFDDDSDIDDEVAEDYMEGIGGSSELLSAGWLVAENLESSDEDGLLKSGDSSDGDNRKLGGISLMNASKEYGMKKPSSRKGKGSSRNWMTGSPVVDGGLSALDDMLFVKDPRMAWRKKKSSSHLSQSWPREARKSKKYNNVPGGKKKHRKELIAMKRRQRMINRGVDLDQINSKLRKMVIDELDMLSFQPMHSRDCSQVQRLASVYQLRSGSQGSGKKRFVTVTRTGKTCLPSSTEKLRLDKLLGAGLEDDDFVVSYGNKTKPQEQAKGRTKTSRRLTLRPASYQRTEMHHSASSKLTKNSEASGKKKGVRKQISSSYAERPVSFISCGTMQVDSVTEKMAVDSHGSAKCDKTAKSRSSKLGAFEVHTTGFGSKMMAKMGFVEGTGLGKDGQGMVQPIEVIKRPKSLGLGVQFTPDTSDVRIKPESFGAFEKHTTGFGSRMMAKMGFVPGTGLGKDSQGIINPLTAVKLPKSRGLGAKA</sequence>
<feature type="domain" description="R3H" evidence="3">
    <location>
        <begin position="477"/>
        <end position="542"/>
    </location>
</feature>
<dbReference type="InterPro" id="IPR036867">
    <property type="entry name" value="R3H_dom_sf"/>
</dbReference>
<dbReference type="SMART" id="SM00443">
    <property type="entry name" value="G_patch"/>
    <property type="match status" value="2"/>
</dbReference>
<dbReference type="AlphaFoldDB" id="A0A8B7CM07"/>
<dbReference type="OrthoDB" id="29523at2759"/>
<dbReference type="Pfam" id="PF01585">
    <property type="entry name" value="G-patch"/>
    <property type="match status" value="2"/>
</dbReference>
<dbReference type="RefSeq" id="XP_008801998.1">
    <property type="nucleotide sequence ID" value="XM_008803776.4"/>
</dbReference>
<dbReference type="Pfam" id="PF01424">
    <property type="entry name" value="R3H"/>
    <property type="match status" value="1"/>
</dbReference>